<accession>A0AAJ0HDE8</accession>
<keyword evidence="4" id="KW-1185">Reference proteome</keyword>
<dbReference type="InterPro" id="IPR056021">
    <property type="entry name" value="DUF7600"/>
</dbReference>
<feature type="compositionally biased region" description="Polar residues" evidence="1">
    <location>
        <begin position="315"/>
        <end position="325"/>
    </location>
</feature>
<dbReference type="AlphaFoldDB" id="A0AAJ0HDE8"/>
<dbReference type="InterPro" id="IPR036047">
    <property type="entry name" value="F-box-like_dom_sf"/>
</dbReference>
<dbReference type="Proteomes" id="UP001275084">
    <property type="component" value="Unassembled WGS sequence"/>
</dbReference>
<feature type="region of interest" description="Disordered" evidence="1">
    <location>
        <begin position="1121"/>
        <end position="1162"/>
    </location>
</feature>
<feature type="region of interest" description="Disordered" evidence="1">
    <location>
        <begin position="213"/>
        <end position="354"/>
    </location>
</feature>
<dbReference type="Pfam" id="PF24539">
    <property type="entry name" value="DUF7600"/>
    <property type="match status" value="1"/>
</dbReference>
<proteinExistence type="predicted"/>
<evidence type="ECO:0000313" key="4">
    <source>
        <dbReference type="Proteomes" id="UP001275084"/>
    </source>
</evidence>
<comment type="caution">
    <text evidence="3">The sequence shown here is derived from an EMBL/GenBank/DDBJ whole genome shotgun (WGS) entry which is preliminary data.</text>
</comment>
<name>A0AAJ0HDE8_9PEZI</name>
<organism evidence="3 4">
    <name type="scientific">Lasiosphaeria hispida</name>
    <dbReference type="NCBI Taxonomy" id="260671"/>
    <lineage>
        <taxon>Eukaryota</taxon>
        <taxon>Fungi</taxon>
        <taxon>Dikarya</taxon>
        <taxon>Ascomycota</taxon>
        <taxon>Pezizomycotina</taxon>
        <taxon>Sordariomycetes</taxon>
        <taxon>Sordariomycetidae</taxon>
        <taxon>Sordariales</taxon>
        <taxon>Lasiosphaeriaceae</taxon>
        <taxon>Lasiosphaeria</taxon>
    </lineage>
</organism>
<evidence type="ECO:0000313" key="3">
    <source>
        <dbReference type="EMBL" id="KAK3348814.1"/>
    </source>
</evidence>
<reference evidence="3" key="2">
    <citation type="submission" date="2023-06" db="EMBL/GenBank/DDBJ databases">
        <authorList>
            <consortium name="Lawrence Berkeley National Laboratory"/>
            <person name="Haridas S."/>
            <person name="Hensen N."/>
            <person name="Bonometti L."/>
            <person name="Westerberg I."/>
            <person name="Brannstrom I.O."/>
            <person name="Guillou S."/>
            <person name="Cros-Aarteil S."/>
            <person name="Calhoun S."/>
            <person name="Kuo A."/>
            <person name="Mondo S."/>
            <person name="Pangilinan J."/>
            <person name="Riley R."/>
            <person name="Labutti K."/>
            <person name="Andreopoulos B."/>
            <person name="Lipzen A."/>
            <person name="Chen C."/>
            <person name="Yanf M."/>
            <person name="Daum C."/>
            <person name="Ng V."/>
            <person name="Clum A."/>
            <person name="Steindorff A."/>
            <person name="Ohm R."/>
            <person name="Martin F."/>
            <person name="Silar P."/>
            <person name="Natvig D."/>
            <person name="Lalanne C."/>
            <person name="Gautier V."/>
            <person name="Ament-Velasquez S.L."/>
            <person name="Kruys A."/>
            <person name="Hutchinson M.I."/>
            <person name="Powell A.J."/>
            <person name="Barry K."/>
            <person name="Miller A.N."/>
            <person name="Grigoriev I.V."/>
            <person name="Debuchy R."/>
            <person name="Gladieux P."/>
            <person name="Thoren M.H."/>
            <person name="Johannesson H."/>
        </authorList>
    </citation>
    <scope>NUCLEOTIDE SEQUENCE</scope>
    <source>
        <strain evidence="3">CBS 955.72</strain>
    </source>
</reference>
<protein>
    <recommendedName>
        <fullName evidence="2">DUF7600 domain-containing protein</fullName>
    </recommendedName>
</protein>
<feature type="compositionally biased region" description="Acidic residues" evidence="1">
    <location>
        <begin position="1121"/>
        <end position="1137"/>
    </location>
</feature>
<feature type="region of interest" description="Disordered" evidence="1">
    <location>
        <begin position="668"/>
        <end position="698"/>
    </location>
</feature>
<dbReference type="EMBL" id="JAUIQD010000005">
    <property type="protein sequence ID" value="KAK3348814.1"/>
    <property type="molecule type" value="Genomic_DNA"/>
</dbReference>
<dbReference type="SUPFAM" id="SSF81383">
    <property type="entry name" value="F-box domain"/>
    <property type="match status" value="1"/>
</dbReference>
<evidence type="ECO:0000256" key="1">
    <source>
        <dbReference type="SAM" id="MobiDB-lite"/>
    </source>
</evidence>
<evidence type="ECO:0000259" key="2">
    <source>
        <dbReference type="Pfam" id="PF24539"/>
    </source>
</evidence>
<feature type="domain" description="DUF7600" evidence="2">
    <location>
        <begin position="528"/>
        <end position="664"/>
    </location>
</feature>
<gene>
    <name evidence="3" type="ORF">B0T25DRAFT_581892</name>
</gene>
<reference evidence="3" key="1">
    <citation type="journal article" date="2023" name="Mol. Phylogenet. Evol.">
        <title>Genome-scale phylogeny and comparative genomics of the fungal order Sordariales.</title>
        <authorList>
            <person name="Hensen N."/>
            <person name="Bonometti L."/>
            <person name="Westerberg I."/>
            <person name="Brannstrom I.O."/>
            <person name="Guillou S."/>
            <person name="Cros-Aarteil S."/>
            <person name="Calhoun S."/>
            <person name="Haridas S."/>
            <person name="Kuo A."/>
            <person name="Mondo S."/>
            <person name="Pangilinan J."/>
            <person name="Riley R."/>
            <person name="LaButti K."/>
            <person name="Andreopoulos B."/>
            <person name="Lipzen A."/>
            <person name="Chen C."/>
            <person name="Yan M."/>
            <person name="Daum C."/>
            <person name="Ng V."/>
            <person name="Clum A."/>
            <person name="Steindorff A."/>
            <person name="Ohm R.A."/>
            <person name="Martin F."/>
            <person name="Silar P."/>
            <person name="Natvig D.O."/>
            <person name="Lalanne C."/>
            <person name="Gautier V."/>
            <person name="Ament-Velasquez S.L."/>
            <person name="Kruys A."/>
            <person name="Hutchinson M.I."/>
            <person name="Powell A.J."/>
            <person name="Barry K."/>
            <person name="Miller A.N."/>
            <person name="Grigoriev I.V."/>
            <person name="Debuchy R."/>
            <person name="Gladieux P."/>
            <person name="Hiltunen Thoren M."/>
            <person name="Johannesson H."/>
        </authorList>
    </citation>
    <scope>NUCLEOTIDE SEQUENCE</scope>
    <source>
        <strain evidence="3">CBS 955.72</strain>
    </source>
</reference>
<sequence length="1215" mass="134186">MPELPVPSCCLCVQRINCRRGGPEVPLQKLDWRSEVRAVRSTRAKEQPYLTGIGWVRVLPGTGTENTVLHADRNADVSYQTRAETPEASVKAHSLYFGSRRHWVFPIHNVCWELLFERVACGQLAKRDLVAERLFNLLASMPFDRMGLLMSWNYSRRSKWLPVAPENQHPKFLLADPTLLRFRGVLVLSPPPPPFQFPDWEAAVEPEPMVDLAEQPQNPEGAPQATAEGSNEISEQHTAEPEPSQGPAETLEAPGQSLQAPIETPQETVGASPETGEDPQKPAEPLQEPSETSAESAKPTGDTEPTAESAETTERSQGSELNNPATREEQQGPADPEAETIEEIPERPLPGQDVFSTLPAEMNLALLSFLNTADICNFRLASPTIAGLSHLDELPPAFWASRFQHDHEMSFYTAGRPPPADLPPNKWRELYDKIKYELQNTSFSGHLRSRRLIWDSIEPLFEYMTAPEPTVPADLQPCDTIEEVGGAIVRAEPIADEPDLHLNALGGTFLLKTEVLRVPTDEERATFKCWAIGVSFRRVVRQDFICGLRLLFSKEDKDADDRNLKEVSRIGYCTPHWEKRLKVDTSDRLVGIKVASSVNGLLALQFVLQEPDSEEPRTSESYAGCFDTSFSGIGVATLYPRSGSNLSSIRVGLDAWKVISIQLLEDWGSKQPKPEPSTSEEPAPEQDPPSHPMAAVLWSPTPPCKTGTTFSDPSDAAIETQGLLSDFRLNVDFGGKKGADLPYVTAIVVYMDGQLGHFIKGIGIFKHGWLDEKSYGSKTSHENPFSRRRRLPRLVFPINGSGGERISEIKLMSEKPPADVVPSDTGEDSTAARYGEIQAMEISTTFGRAFSARMYNSPDHADFESPKPAAETKMETSILTAPEGETITGMLVKMKHSARFFETVSLQSQPLPPILPATFPLTAESRWDPARSHVLPLTPTILESAFPARGPFYRPGGVFINSVSLHSIRQICISSGATSSAPICNSRRSFHVSGLKFVFWDTDEPVYLGQWIHQVDSLDMERGERVTGVEIWHSQHPVWGRSSLHPRRFNGKIRGLKIETTMGEKTVHLDRMGNRVRVRFCEEGAELTGMVWSFNHLWDHIQIIRGPMKDEAARVALPDMTEQEEEELREGAEEYDGVEQPGAEMVTEEPSTEEGGGGGEAPEVEQIIAEVVAGVVDQAVMETTADADDGSGGQVHVAAEAPGRVAADEQIIGAE</sequence>